<dbReference type="InterPro" id="IPR024810">
    <property type="entry name" value="MAB21L/cGLR"/>
</dbReference>
<keyword evidence="10" id="KW-1185">Reference proteome</keyword>
<dbReference type="AlphaFoldDB" id="A0ABD3UZI5"/>
<gene>
    <name evidence="8" type="ORF">ACJMK2_017012</name>
    <name evidence="9" type="ORF">ACJMK2_017252</name>
</gene>
<reference evidence="9 10" key="1">
    <citation type="submission" date="2024-11" db="EMBL/GenBank/DDBJ databases">
        <title>Chromosome-level genome assembly of the freshwater bivalve Anodonta woodiana.</title>
        <authorList>
            <person name="Chen X."/>
        </authorList>
    </citation>
    <scope>NUCLEOTIDE SEQUENCE [LARGE SCALE GENOMIC DNA]</scope>
    <source>
        <strain evidence="9">MN2024</strain>
        <tissue evidence="9">Gills</tissue>
    </source>
</reference>
<dbReference type="Gene3D" id="1.10.1410.40">
    <property type="match status" value="1"/>
</dbReference>
<proteinExistence type="inferred from homology"/>
<dbReference type="EMBL" id="JBJQND010000015">
    <property type="protein sequence ID" value="KAL3853476.1"/>
    <property type="molecule type" value="Genomic_DNA"/>
</dbReference>
<dbReference type="InterPro" id="IPR046906">
    <property type="entry name" value="Mab-21_HhH/H2TH-like"/>
</dbReference>
<evidence type="ECO:0000313" key="10">
    <source>
        <dbReference type="Proteomes" id="UP001634394"/>
    </source>
</evidence>
<evidence type="ECO:0000256" key="4">
    <source>
        <dbReference type="ARBA" id="ARBA00022695"/>
    </source>
</evidence>
<protein>
    <recommendedName>
        <fullName evidence="7">Mab-21-like HhH/H2TH-like domain-containing protein</fullName>
    </recommendedName>
</protein>
<dbReference type="Proteomes" id="UP001634394">
    <property type="component" value="Unassembled WGS sequence"/>
</dbReference>
<dbReference type="PANTHER" id="PTHR10656">
    <property type="entry name" value="CELL FATE DETERMINING PROTEIN MAB21-RELATED"/>
    <property type="match status" value="1"/>
</dbReference>
<evidence type="ECO:0000259" key="7">
    <source>
        <dbReference type="Pfam" id="PF20266"/>
    </source>
</evidence>
<comment type="caution">
    <text evidence="9">The sequence shown here is derived from an EMBL/GenBank/DDBJ whole genome shotgun (WGS) entry which is preliminary data.</text>
</comment>
<evidence type="ECO:0000256" key="5">
    <source>
        <dbReference type="ARBA" id="ARBA00022723"/>
    </source>
</evidence>
<feature type="domain" description="Mab-21-like HhH/H2TH-like" evidence="7">
    <location>
        <begin position="307"/>
        <end position="395"/>
    </location>
</feature>
<keyword evidence="6" id="KW-0460">Magnesium</keyword>
<dbReference type="SMART" id="SM01265">
    <property type="entry name" value="Mab-21"/>
    <property type="match status" value="1"/>
</dbReference>
<keyword evidence="5" id="KW-0479">Metal-binding</keyword>
<keyword evidence="4" id="KW-0548">Nucleotidyltransferase</keyword>
<comment type="similarity">
    <text evidence="2">Belongs to the mab-21 family.</text>
</comment>
<keyword evidence="3" id="KW-0808">Transferase</keyword>
<evidence type="ECO:0000256" key="1">
    <source>
        <dbReference type="ARBA" id="ARBA00001946"/>
    </source>
</evidence>
<dbReference type="PANTHER" id="PTHR10656:SF42">
    <property type="entry name" value="CYCLIC GMP-AMP SYNTHASE-LIKE PROTEIN-RELATED"/>
    <property type="match status" value="1"/>
</dbReference>
<organism evidence="9 10">
    <name type="scientific">Sinanodonta woodiana</name>
    <name type="common">Chinese pond mussel</name>
    <name type="synonym">Anodonta woodiana</name>
    <dbReference type="NCBI Taxonomy" id="1069815"/>
    <lineage>
        <taxon>Eukaryota</taxon>
        <taxon>Metazoa</taxon>
        <taxon>Spiralia</taxon>
        <taxon>Lophotrochozoa</taxon>
        <taxon>Mollusca</taxon>
        <taxon>Bivalvia</taxon>
        <taxon>Autobranchia</taxon>
        <taxon>Heteroconchia</taxon>
        <taxon>Palaeoheterodonta</taxon>
        <taxon>Unionida</taxon>
        <taxon>Unionoidea</taxon>
        <taxon>Unionidae</taxon>
        <taxon>Unioninae</taxon>
        <taxon>Sinanodonta</taxon>
    </lineage>
</organism>
<evidence type="ECO:0000256" key="2">
    <source>
        <dbReference type="ARBA" id="ARBA00008307"/>
    </source>
</evidence>
<sequence>MAVSGSRTSHKYIPGMTRQRTQTVQGTKLLGEIEMVLAKISSASSTRERQPTAITKTNTKLSTKVSTQYTRESTMTTIPEDRAVIDKEAQLRLLRQTLTKERMMNMFKNMMKLREVAKYFKKNDYGLEITSPIPVNGIAAWHTECKSQTFAFLPIRSIRYLKWDTEKFGREYIQLRLPLKKRFEMQDRFELLRSEDGVHVSVNKVYKAVYIIIQNAFEKHSFENEIKPELRFDEIEQNIEVIYTSKLKLTVIPAILISDDDPLYVPKVNIPDRDPTSDLLWRVCFLPLEEKILQKISRTDKGLRMDSMKVVNSLCKQDWRLQVFNPYKLKQVLMHDLDEVIDQSPRWQRLNKDVCIRSLLRKMLDFARAKNLPHFFDANLNLLKHLTDQQFQFMIPPLERLLNNDRELIKNLQRARQETESSSDSDDE</sequence>
<dbReference type="GO" id="GO:0046872">
    <property type="term" value="F:metal ion binding"/>
    <property type="evidence" value="ECO:0007669"/>
    <property type="project" value="UniProtKB-KW"/>
</dbReference>
<dbReference type="EMBL" id="JBJQND010000015">
    <property type="protein sequence ID" value="KAL3853738.1"/>
    <property type="molecule type" value="Genomic_DNA"/>
</dbReference>
<evidence type="ECO:0000313" key="9">
    <source>
        <dbReference type="EMBL" id="KAL3853738.1"/>
    </source>
</evidence>
<dbReference type="GO" id="GO:0016779">
    <property type="term" value="F:nucleotidyltransferase activity"/>
    <property type="evidence" value="ECO:0007669"/>
    <property type="project" value="UniProtKB-KW"/>
</dbReference>
<evidence type="ECO:0000313" key="8">
    <source>
        <dbReference type="EMBL" id="KAL3853476.1"/>
    </source>
</evidence>
<accession>A0ABD3UZI5</accession>
<evidence type="ECO:0000256" key="3">
    <source>
        <dbReference type="ARBA" id="ARBA00022679"/>
    </source>
</evidence>
<name>A0ABD3UZI5_SINWO</name>
<comment type="cofactor">
    <cofactor evidence="1">
        <name>Mg(2+)</name>
        <dbReference type="ChEBI" id="CHEBI:18420"/>
    </cofactor>
</comment>
<dbReference type="Pfam" id="PF20266">
    <property type="entry name" value="Mab-21_C"/>
    <property type="match status" value="1"/>
</dbReference>
<evidence type="ECO:0000256" key="6">
    <source>
        <dbReference type="ARBA" id="ARBA00022842"/>
    </source>
</evidence>